<dbReference type="VEuPathDB" id="FungiDB:ASPSYDRAFT_807748"/>
<dbReference type="PROSITE" id="PS50048">
    <property type="entry name" value="ZN2_CY6_FUNGAL_2"/>
    <property type="match status" value="1"/>
</dbReference>
<dbReference type="Gene3D" id="4.10.240.10">
    <property type="entry name" value="Zn(2)-C6 fungal-type DNA-binding domain"/>
    <property type="match status" value="1"/>
</dbReference>
<dbReference type="CDD" id="cd00067">
    <property type="entry name" value="GAL4"/>
    <property type="match status" value="1"/>
</dbReference>
<dbReference type="RefSeq" id="XP_040705044.1">
    <property type="nucleotide sequence ID" value="XM_040851057.1"/>
</dbReference>
<sequence length="190" mass="21402">MADKQNPAQNPIACEPCRQKKCKCDRILPVCSQCSDPARCNYPESGKRGLPQGYITHLENRLAATERALYSSYAYLRTISSRSFSILDGPQPNPSRTVATNEWLRYPLHTREDLENWWVEKARVYGPTESEAPSEWSPGTTATTARDKEATVATSLNSLSYNHVQERPSAGYPREGLAERLAERESAVYF</sequence>
<dbReference type="AlphaFoldDB" id="A0A1L9TPC6"/>
<evidence type="ECO:0000256" key="3">
    <source>
        <dbReference type="ARBA" id="ARBA00022833"/>
    </source>
</evidence>
<keyword evidence="10" id="KW-1185">Reference proteome</keyword>
<evidence type="ECO:0000256" key="7">
    <source>
        <dbReference type="ARBA" id="ARBA00023242"/>
    </source>
</evidence>
<evidence type="ECO:0000256" key="1">
    <source>
        <dbReference type="ARBA" id="ARBA00004123"/>
    </source>
</evidence>
<dbReference type="PANTHER" id="PTHR47782:SF12">
    <property type="entry name" value="ZN(II)2CYS6 TRANSCRIPTION FACTOR (EUROFUNG)"/>
    <property type="match status" value="1"/>
</dbReference>
<dbReference type="InterPro" id="IPR052202">
    <property type="entry name" value="Yeast_MetPath_Reg"/>
</dbReference>
<evidence type="ECO:0000256" key="5">
    <source>
        <dbReference type="ARBA" id="ARBA00023125"/>
    </source>
</evidence>
<evidence type="ECO:0000313" key="9">
    <source>
        <dbReference type="EMBL" id="OJJ61238.1"/>
    </source>
</evidence>
<feature type="domain" description="Zn(2)-C6 fungal-type" evidence="8">
    <location>
        <begin position="13"/>
        <end position="42"/>
    </location>
</feature>
<keyword evidence="7" id="KW-0539">Nucleus</keyword>
<dbReference type="GO" id="GO:0003677">
    <property type="term" value="F:DNA binding"/>
    <property type="evidence" value="ECO:0007669"/>
    <property type="project" value="UniProtKB-KW"/>
</dbReference>
<organism evidence="9 10">
    <name type="scientific">Aspergillus sydowii CBS 593.65</name>
    <dbReference type="NCBI Taxonomy" id="1036612"/>
    <lineage>
        <taxon>Eukaryota</taxon>
        <taxon>Fungi</taxon>
        <taxon>Dikarya</taxon>
        <taxon>Ascomycota</taxon>
        <taxon>Pezizomycotina</taxon>
        <taxon>Eurotiomycetes</taxon>
        <taxon>Eurotiomycetidae</taxon>
        <taxon>Eurotiales</taxon>
        <taxon>Aspergillaceae</taxon>
        <taxon>Aspergillus</taxon>
        <taxon>Aspergillus subgen. Nidulantes</taxon>
    </lineage>
</organism>
<evidence type="ECO:0000256" key="4">
    <source>
        <dbReference type="ARBA" id="ARBA00023015"/>
    </source>
</evidence>
<dbReference type="InterPro" id="IPR001138">
    <property type="entry name" value="Zn2Cys6_DnaBD"/>
</dbReference>
<dbReference type="SUPFAM" id="SSF57701">
    <property type="entry name" value="Zn2/Cys6 DNA-binding domain"/>
    <property type="match status" value="1"/>
</dbReference>
<dbReference type="GO" id="GO:0000981">
    <property type="term" value="F:DNA-binding transcription factor activity, RNA polymerase II-specific"/>
    <property type="evidence" value="ECO:0007669"/>
    <property type="project" value="InterPro"/>
</dbReference>
<keyword evidence="2" id="KW-0479">Metal-binding</keyword>
<evidence type="ECO:0000313" key="10">
    <source>
        <dbReference type="Proteomes" id="UP000184356"/>
    </source>
</evidence>
<dbReference type="GO" id="GO:0005634">
    <property type="term" value="C:nucleus"/>
    <property type="evidence" value="ECO:0007669"/>
    <property type="project" value="UniProtKB-SubCell"/>
</dbReference>
<keyword evidence="3" id="KW-0862">Zinc</keyword>
<proteinExistence type="predicted"/>
<dbReference type="OrthoDB" id="3862662at2759"/>
<dbReference type="Proteomes" id="UP000184356">
    <property type="component" value="Unassembled WGS sequence"/>
</dbReference>
<accession>A0A1L9TPC6</accession>
<evidence type="ECO:0000256" key="6">
    <source>
        <dbReference type="ARBA" id="ARBA00023163"/>
    </source>
</evidence>
<evidence type="ECO:0000256" key="2">
    <source>
        <dbReference type="ARBA" id="ARBA00022723"/>
    </source>
</evidence>
<reference evidence="10" key="1">
    <citation type="journal article" date="2017" name="Genome Biol.">
        <title>Comparative genomics reveals high biological diversity and specific adaptations in the industrially and medically important fungal genus Aspergillus.</title>
        <authorList>
            <person name="de Vries R.P."/>
            <person name="Riley R."/>
            <person name="Wiebenga A."/>
            <person name="Aguilar-Osorio G."/>
            <person name="Amillis S."/>
            <person name="Uchima C.A."/>
            <person name="Anderluh G."/>
            <person name="Asadollahi M."/>
            <person name="Askin M."/>
            <person name="Barry K."/>
            <person name="Battaglia E."/>
            <person name="Bayram O."/>
            <person name="Benocci T."/>
            <person name="Braus-Stromeyer S.A."/>
            <person name="Caldana C."/>
            <person name="Canovas D."/>
            <person name="Cerqueira G.C."/>
            <person name="Chen F."/>
            <person name="Chen W."/>
            <person name="Choi C."/>
            <person name="Clum A."/>
            <person name="Dos Santos R.A."/>
            <person name="Damasio A.R."/>
            <person name="Diallinas G."/>
            <person name="Emri T."/>
            <person name="Fekete E."/>
            <person name="Flipphi M."/>
            <person name="Freyberg S."/>
            <person name="Gallo A."/>
            <person name="Gournas C."/>
            <person name="Habgood R."/>
            <person name="Hainaut M."/>
            <person name="Harispe M.L."/>
            <person name="Henrissat B."/>
            <person name="Hilden K.S."/>
            <person name="Hope R."/>
            <person name="Hossain A."/>
            <person name="Karabika E."/>
            <person name="Karaffa L."/>
            <person name="Karanyi Z."/>
            <person name="Krasevec N."/>
            <person name="Kuo A."/>
            <person name="Kusch H."/>
            <person name="LaButti K."/>
            <person name="Lagendijk E.L."/>
            <person name="Lapidus A."/>
            <person name="Levasseur A."/>
            <person name="Lindquist E."/>
            <person name="Lipzen A."/>
            <person name="Logrieco A.F."/>
            <person name="MacCabe A."/>
            <person name="Maekelae M.R."/>
            <person name="Malavazi I."/>
            <person name="Melin P."/>
            <person name="Meyer V."/>
            <person name="Mielnichuk N."/>
            <person name="Miskei M."/>
            <person name="Molnar A.P."/>
            <person name="Mule G."/>
            <person name="Ngan C.Y."/>
            <person name="Orejas M."/>
            <person name="Orosz E."/>
            <person name="Ouedraogo J.P."/>
            <person name="Overkamp K.M."/>
            <person name="Park H.-S."/>
            <person name="Perrone G."/>
            <person name="Piumi F."/>
            <person name="Punt P.J."/>
            <person name="Ram A.F."/>
            <person name="Ramon A."/>
            <person name="Rauscher S."/>
            <person name="Record E."/>
            <person name="Riano-Pachon D.M."/>
            <person name="Robert V."/>
            <person name="Roehrig J."/>
            <person name="Ruller R."/>
            <person name="Salamov A."/>
            <person name="Salih N.S."/>
            <person name="Samson R.A."/>
            <person name="Sandor E."/>
            <person name="Sanguinetti M."/>
            <person name="Schuetze T."/>
            <person name="Sepcic K."/>
            <person name="Shelest E."/>
            <person name="Sherlock G."/>
            <person name="Sophianopoulou V."/>
            <person name="Squina F.M."/>
            <person name="Sun H."/>
            <person name="Susca A."/>
            <person name="Todd R.B."/>
            <person name="Tsang A."/>
            <person name="Unkles S.E."/>
            <person name="van de Wiele N."/>
            <person name="van Rossen-Uffink D."/>
            <person name="Oliveira J.V."/>
            <person name="Vesth T.C."/>
            <person name="Visser J."/>
            <person name="Yu J.-H."/>
            <person name="Zhou M."/>
            <person name="Andersen M.R."/>
            <person name="Archer D.B."/>
            <person name="Baker S.E."/>
            <person name="Benoit I."/>
            <person name="Brakhage A.A."/>
            <person name="Braus G.H."/>
            <person name="Fischer R."/>
            <person name="Frisvad J.C."/>
            <person name="Goldman G.H."/>
            <person name="Houbraken J."/>
            <person name="Oakley B."/>
            <person name="Pocsi I."/>
            <person name="Scazzocchio C."/>
            <person name="Seiboth B."/>
            <person name="vanKuyk P.A."/>
            <person name="Wortman J."/>
            <person name="Dyer P.S."/>
            <person name="Grigoriev I.V."/>
        </authorList>
    </citation>
    <scope>NUCLEOTIDE SEQUENCE [LARGE SCALE GENOMIC DNA]</scope>
    <source>
        <strain evidence="10">CBS 593.65</strain>
    </source>
</reference>
<dbReference type="GO" id="GO:0008270">
    <property type="term" value="F:zinc ion binding"/>
    <property type="evidence" value="ECO:0007669"/>
    <property type="project" value="InterPro"/>
</dbReference>
<keyword evidence="4" id="KW-0805">Transcription regulation</keyword>
<dbReference type="Pfam" id="PF00172">
    <property type="entry name" value="Zn_clus"/>
    <property type="match status" value="1"/>
</dbReference>
<keyword evidence="6" id="KW-0804">Transcription</keyword>
<protein>
    <recommendedName>
        <fullName evidence="8">Zn(2)-C6 fungal-type domain-containing protein</fullName>
    </recommendedName>
</protein>
<gene>
    <name evidence="9" type="ORF">ASPSYDRAFT_807748</name>
</gene>
<evidence type="ECO:0000259" key="8">
    <source>
        <dbReference type="PROSITE" id="PS50048"/>
    </source>
</evidence>
<dbReference type="GeneID" id="63767130"/>
<name>A0A1L9TPC6_9EURO</name>
<keyword evidence="5" id="KW-0238">DNA-binding</keyword>
<comment type="subcellular location">
    <subcellularLocation>
        <location evidence="1">Nucleus</location>
    </subcellularLocation>
</comment>
<dbReference type="InterPro" id="IPR036864">
    <property type="entry name" value="Zn2-C6_fun-type_DNA-bd_sf"/>
</dbReference>
<dbReference type="PANTHER" id="PTHR47782">
    <property type="entry name" value="ZN(II)2CYS6 TRANSCRIPTION FACTOR (EUROFUNG)-RELATED"/>
    <property type="match status" value="1"/>
</dbReference>
<dbReference type="EMBL" id="KV878584">
    <property type="protein sequence ID" value="OJJ61238.1"/>
    <property type="molecule type" value="Genomic_DNA"/>
</dbReference>